<dbReference type="OrthoDB" id="6770063at2759"/>
<proteinExistence type="predicted"/>
<dbReference type="EMBL" id="LUEZ02000126">
    <property type="protein sequence ID" value="RDB16347.1"/>
    <property type="molecule type" value="Genomic_DNA"/>
</dbReference>
<gene>
    <name evidence="1" type="ORF">Hypma_003054</name>
</gene>
<dbReference type="AlphaFoldDB" id="A0A369J6W9"/>
<organism evidence="1 2">
    <name type="scientific">Hypsizygus marmoreus</name>
    <name type="common">White beech mushroom</name>
    <name type="synonym">Agaricus marmoreus</name>
    <dbReference type="NCBI Taxonomy" id="39966"/>
    <lineage>
        <taxon>Eukaryota</taxon>
        <taxon>Fungi</taxon>
        <taxon>Dikarya</taxon>
        <taxon>Basidiomycota</taxon>
        <taxon>Agaricomycotina</taxon>
        <taxon>Agaricomycetes</taxon>
        <taxon>Agaricomycetidae</taxon>
        <taxon>Agaricales</taxon>
        <taxon>Tricholomatineae</taxon>
        <taxon>Lyophyllaceae</taxon>
        <taxon>Hypsizygus</taxon>
    </lineage>
</organism>
<name>A0A369J6W9_HYPMA</name>
<accession>A0A369J6W9</accession>
<protein>
    <submittedName>
        <fullName evidence="1">Uncharacterized protein</fullName>
    </submittedName>
</protein>
<dbReference type="InterPro" id="IPR035992">
    <property type="entry name" value="Ricin_B-like_lectins"/>
</dbReference>
<dbReference type="SUPFAM" id="SSF50370">
    <property type="entry name" value="Ricin B-like lectins"/>
    <property type="match status" value="1"/>
</dbReference>
<keyword evidence="2" id="KW-1185">Reference proteome</keyword>
<dbReference type="InParanoid" id="A0A369J6W9"/>
<comment type="caution">
    <text evidence="1">The sequence shown here is derived from an EMBL/GenBank/DDBJ whole genome shotgun (WGS) entry which is preliminary data.</text>
</comment>
<evidence type="ECO:0000313" key="2">
    <source>
        <dbReference type="Proteomes" id="UP000076154"/>
    </source>
</evidence>
<reference evidence="1" key="1">
    <citation type="submission" date="2018-04" db="EMBL/GenBank/DDBJ databases">
        <title>Whole genome sequencing of Hypsizygus marmoreus.</title>
        <authorList>
            <person name="Choi I.-G."/>
            <person name="Min B."/>
            <person name="Kim J.-G."/>
            <person name="Kim S."/>
            <person name="Oh Y.-L."/>
            <person name="Kong W.-S."/>
            <person name="Park H."/>
            <person name="Jeong J."/>
            <person name="Song E.-S."/>
        </authorList>
    </citation>
    <scope>NUCLEOTIDE SEQUENCE [LARGE SCALE GENOMIC DNA]</scope>
    <source>
        <strain evidence="1">51987-8</strain>
    </source>
</reference>
<evidence type="ECO:0000313" key="1">
    <source>
        <dbReference type="EMBL" id="RDB16347.1"/>
    </source>
</evidence>
<dbReference type="PROSITE" id="PS50231">
    <property type="entry name" value="RICIN_B_LECTIN"/>
    <property type="match status" value="1"/>
</dbReference>
<dbReference type="Proteomes" id="UP000076154">
    <property type="component" value="Unassembled WGS sequence"/>
</dbReference>
<sequence>MLFFLLQNNGFCGSDLCNNRARLGVRCLPTITLAKSDILPERWLLFPFKRICRFCLDSGSKDLGNGVGTKIWQCYDSLPVQAWPLAEDKRLVRCGASQCLALLSR</sequence>